<proteinExistence type="predicted"/>
<evidence type="ECO:0000259" key="1">
    <source>
        <dbReference type="PROSITE" id="PS51340"/>
    </source>
</evidence>
<dbReference type="InterPro" id="IPR011037">
    <property type="entry name" value="Pyrv_Knase-like_insert_dom_sf"/>
</dbReference>
<protein>
    <submittedName>
        <fullName evidence="2">MOSC N-terminal beta barrel domain-containing protein</fullName>
    </submittedName>
</protein>
<dbReference type="InterPro" id="IPR005303">
    <property type="entry name" value="MOCOS_middle"/>
</dbReference>
<dbReference type="SUPFAM" id="SSF141673">
    <property type="entry name" value="MOSC N-terminal domain-like"/>
    <property type="match status" value="1"/>
</dbReference>
<dbReference type="RefSeq" id="WP_186947759.1">
    <property type="nucleotide sequence ID" value="NZ_JACOGF010000006.1"/>
</dbReference>
<dbReference type="Proteomes" id="UP000650424">
    <property type="component" value="Unassembled WGS sequence"/>
</dbReference>
<dbReference type="Pfam" id="PF03476">
    <property type="entry name" value="MOSC_N"/>
    <property type="match status" value="1"/>
</dbReference>
<sequence>MPSIAELNIYPIKSCAGIRLNTAVLTDTGLSAGGVYDREWMLVDEQGLFLTQREYPLMATIRPELGSEHLLVHAANMTALQLPLQLPAEQSDDAPVQVTIWEESFLALDAGDEAAAWFSQVLGVACRLVRSSVHTQRFANQKWTGDKRVPTRFSDGYPILLTGTASLDDLNERLQQQGRDALPMNRFRPNVVLDEMEAYEEDYAECFEIGADIQLRPVKPCPRCPMPSIDQLTEKIGPDPLDILQTYRANPLVDGGITFGMNVILDSGAGHTLRLGDEVNMQIAF</sequence>
<dbReference type="InterPro" id="IPR005302">
    <property type="entry name" value="MoCF_Sase_C"/>
</dbReference>
<organism evidence="2 3">
    <name type="scientific">Undibacterium hunanense</name>
    <dbReference type="NCBI Taxonomy" id="2762292"/>
    <lineage>
        <taxon>Bacteria</taxon>
        <taxon>Pseudomonadati</taxon>
        <taxon>Pseudomonadota</taxon>
        <taxon>Betaproteobacteria</taxon>
        <taxon>Burkholderiales</taxon>
        <taxon>Oxalobacteraceae</taxon>
        <taxon>Undibacterium</taxon>
    </lineage>
</organism>
<dbReference type="EMBL" id="JACOGF010000006">
    <property type="protein sequence ID" value="MBC3918501.1"/>
    <property type="molecule type" value="Genomic_DNA"/>
</dbReference>
<dbReference type="PROSITE" id="PS51340">
    <property type="entry name" value="MOSC"/>
    <property type="match status" value="1"/>
</dbReference>
<feature type="domain" description="MOSC" evidence="1">
    <location>
        <begin position="126"/>
        <end position="282"/>
    </location>
</feature>
<comment type="caution">
    <text evidence="2">The sequence shown here is derived from an EMBL/GenBank/DDBJ whole genome shotgun (WGS) entry which is preliminary data.</text>
</comment>
<name>A0ABR6ZRK0_9BURK</name>
<accession>A0ABR6ZRK0</accession>
<dbReference type="PANTHER" id="PTHR14237:SF19">
    <property type="entry name" value="MITOCHONDRIAL AMIDOXIME REDUCING COMPONENT 1"/>
    <property type="match status" value="1"/>
</dbReference>
<dbReference type="PANTHER" id="PTHR14237">
    <property type="entry name" value="MOLYBDOPTERIN COFACTOR SULFURASE MOSC"/>
    <property type="match status" value="1"/>
</dbReference>
<keyword evidence="3" id="KW-1185">Reference proteome</keyword>
<dbReference type="SUPFAM" id="SSF50800">
    <property type="entry name" value="PK beta-barrel domain-like"/>
    <property type="match status" value="1"/>
</dbReference>
<evidence type="ECO:0000313" key="3">
    <source>
        <dbReference type="Proteomes" id="UP000650424"/>
    </source>
</evidence>
<dbReference type="Pfam" id="PF03473">
    <property type="entry name" value="MOSC"/>
    <property type="match status" value="1"/>
</dbReference>
<evidence type="ECO:0000313" key="2">
    <source>
        <dbReference type="EMBL" id="MBC3918501.1"/>
    </source>
</evidence>
<reference evidence="2 3" key="1">
    <citation type="submission" date="2020-08" db="EMBL/GenBank/DDBJ databases">
        <title>Novel species isolated from subtropical streams in China.</title>
        <authorList>
            <person name="Lu H."/>
        </authorList>
    </citation>
    <scope>NUCLEOTIDE SEQUENCE [LARGE SCALE GENOMIC DNA]</scope>
    <source>
        <strain evidence="2 3">CY18W</strain>
    </source>
</reference>
<gene>
    <name evidence="2" type="ORF">H8L32_13495</name>
</gene>